<evidence type="ECO:0008006" key="3">
    <source>
        <dbReference type="Google" id="ProtNLM"/>
    </source>
</evidence>
<dbReference type="AlphaFoldDB" id="W1P5C6"/>
<sequence>MNDSKMKTVNAAPRVIVGTARDVPLKVGAWNGRITLVVVPLDDFEVIFGLEFLATAKAVVVPHLGVVTLYDKLYPCMVPVERKGKGKALSALQVKTRLQHGQTTYLATLVLNEAKEYASVSLVVEELLKGFVDVMPLELLKSLPLRRVVDHRIELKTDASNYAIGGVLQDGHLVAFES</sequence>
<name>W1P5C6_AMBTC</name>
<dbReference type="HOGENOM" id="CLU_1590609_0_0_1"/>
<organism evidence="1 2">
    <name type="scientific">Amborella trichopoda</name>
    <dbReference type="NCBI Taxonomy" id="13333"/>
    <lineage>
        <taxon>Eukaryota</taxon>
        <taxon>Viridiplantae</taxon>
        <taxon>Streptophyta</taxon>
        <taxon>Embryophyta</taxon>
        <taxon>Tracheophyta</taxon>
        <taxon>Spermatophyta</taxon>
        <taxon>Magnoliopsida</taxon>
        <taxon>Amborellales</taxon>
        <taxon>Amborellaceae</taxon>
        <taxon>Amborella</taxon>
    </lineage>
</organism>
<dbReference type="Gramene" id="ERN02776">
    <property type="protein sequence ID" value="ERN02776"/>
    <property type="gene ID" value="AMTR_s00086p00067620"/>
</dbReference>
<dbReference type="eggNOG" id="KOG0017">
    <property type="taxonomic scope" value="Eukaryota"/>
</dbReference>
<dbReference type="STRING" id="13333.W1P5C6"/>
<dbReference type="OMA" id="CMVPVER"/>
<dbReference type="EMBL" id="KI394485">
    <property type="protein sequence ID" value="ERN02776.1"/>
    <property type="molecule type" value="Genomic_DNA"/>
</dbReference>
<evidence type="ECO:0000313" key="1">
    <source>
        <dbReference type="EMBL" id="ERN02776.1"/>
    </source>
</evidence>
<evidence type="ECO:0000313" key="2">
    <source>
        <dbReference type="Proteomes" id="UP000017836"/>
    </source>
</evidence>
<dbReference type="InterPro" id="IPR021109">
    <property type="entry name" value="Peptidase_aspartic_dom_sf"/>
</dbReference>
<dbReference type="Gene3D" id="2.40.70.10">
    <property type="entry name" value="Acid Proteases"/>
    <property type="match status" value="1"/>
</dbReference>
<gene>
    <name evidence="1" type="ORF">AMTR_s00086p00067620</name>
</gene>
<proteinExistence type="predicted"/>
<reference evidence="2" key="1">
    <citation type="journal article" date="2013" name="Science">
        <title>The Amborella genome and the evolution of flowering plants.</title>
        <authorList>
            <consortium name="Amborella Genome Project"/>
        </authorList>
    </citation>
    <scope>NUCLEOTIDE SEQUENCE [LARGE SCALE GENOMIC DNA]</scope>
</reference>
<keyword evidence="2" id="KW-1185">Reference proteome</keyword>
<protein>
    <recommendedName>
        <fullName evidence="3">Reverse transcriptase/retrotransposon-derived protein RNase H-like domain-containing protein</fullName>
    </recommendedName>
</protein>
<accession>W1P5C6</accession>
<dbReference type="Proteomes" id="UP000017836">
    <property type="component" value="Unassembled WGS sequence"/>
</dbReference>